<dbReference type="EMBL" id="MK072491">
    <property type="protein sequence ID" value="AYV86019.1"/>
    <property type="molecule type" value="Genomic_DNA"/>
</dbReference>
<evidence type="ECO:0000313" key="1">
    <source>
        <dbReference type="EMBL" id="AYV86019.1"/>
    </source>
</evidence>
<accession>A0A3G5AJX0</accession>
<proteinExistence type="predicted"/>
<gene>
    <name evidence="1" type="ORF">Solivirus3_19</name>
</gene>
<protein>
    <submittedName>
        <fullName evidence="1">Uncharacterized protein</fullName>
    </submittedName>
</protein>
<reference evidence="1" key="1">
    <citation type="submission" date="2018-10" db="EMBL/GenBank/DDBJ databases">
        <title>Hidden diversity of soil giant viruses.</title>
        <authorList>
            <person name="Schulz F."/>
            <person name="Alteio L."/>
            <person name="Goudeau D."/>
            <person name="Ryan E.M."/>
            <person name="Malmstrom R.R."/>
            <person name="Blanchard J."/>
            <person name="Woyke T."/>
        </authorList>
    </citation>
    <scope>NUCLEOTIDE SEQUENCE</scope>
    <source>
        <strain evidence="1">SOV1</strain>
    </source>
</reference>
<name>A0A3G5AJX0_9VIRU</name>
<organism evidence="1">
    <name type="scientific">Solivirus sp</name>
    <dbReference type="NCBI Taxonomy" id="2487772"/>
    <lineage>
        <taxon>Viruses</taxon>
        <taxon>Pithoviruses</taxon>
    </lineage>
</organism>
<sequence>MSTSSHCGPLFRFSDIPVTTMTSLLEFDSTYFNLWGVFVMLPTTKAKLDKSKTFVKKQNKIVLPPEMNIPGEIISMRFAGVVRGIVRAEKPTFFSHAIIIDAGSSKRIMSLKLSKGTIEFTGATSTISTIETANTLLNHIKQAQENLFFMRDHLDLVYEINQYLEDYGEFPTWQLMAYLRRSSKEELSKREEEKLKLYEEVRKAEFTEEEKLIGYQYEKIINFYIQKYGDYENSDIIHFLTRFAETKNLSLFEGTLKIGKNTPEMTNVLWNLGFPIIQSELAKVMNSPPFLCKYTNANSSFYCTILHYYKKLERTSGKTVLSCHTIRVNRSGHITYSGPSILLMEPVYYAFMKKIIQNIDKIRSTEKTKQLIRIRKSQRVMSIEEWKRMIRNEIQLKDDILNDRVPMATCSALDTSMTPRQLKELSKAQRKAKKNGEFDTGAFSVSVSAANTPRTGLTSGMSTPRFDKEETLSIADSSLNESQSLLQEEDFFNELPVIYSYD</sequence>